<sequence length="349" mass="38492">MPPDLTALDWLSTAVVLAGPDRRLLTANAAAEHLFGLARERLAGRPWEEIFGDSPTLRTAFDEAERNRWFYACHGIGLHLPSGQTLAADVTVSPIQDDGEGFTLEFRPIDQRLKTTQEEERLRLQQAARELVRALAHEIKNPLGGIRGAAQLLQMELPDPALAEYTEVIILETDRLQRLLAGLLAAHQAPHPAPVNVHEILEHVRRLLLAEFPALRVERDYDASLPELTADRERLLQAILNIARNAAQATGGKGKVELRTRAARQVTLAKRRYRLALHVEIADDGPGIPEALRERIFYPLVSGREGGAGLGLAIAQDIVAQHHGAIEFDSRPGRTRFHLLLPLASGSPT</sequence>
<accession>A0A0K6INP0</accession>
<dbReference type="PANTHER" id="PTHR43065">
    <property type="entry name" value="SENSOR HISTIDINE KINASE"/>
    <property type="match status" value="1"/>
</dbReference>
<dbReference type="Pfam" id="PF08448">
    <property type="entry name" value="PAS_4"/>
    <property type="match status" value="1"/>
</dbReference>
<dbReference type="EMBL" id="CYHH01000001">
    <property type="protein sequence ID" value="CUB04937.1"/>
    <property type="molecule type" value="Genomic_DNA"/>
</dbReference>
<dbReference type="Gene3D" id="3.30.450.20">
    <property type="entry name" value="PAS domain"/>
    <property type="match status" value="1"/>
</dbReference>
<keyword evidence="9" id="KW-0535">Nitrogen fixation</keyword>
<evidence type="ECO:0000259" key="14">
    <source>
        <dbReference type="PROSITE" id="PS50109"/>
    </source>
</evidence>
<evidence type="ECO:0000256" key="7">
    <source>
        <dbReference type="ARBA" id="ARBA00022840"/>
    </source>
</evidence>
<dbReference type="PANTHER" id="PTHR43065:SF16">
    <property type="entry name" value="SENSORY HISTIDINE KINASE_PHOSPHATASE NTRB"/>
    <property type="match status" value="1"/>
</dbReference>
<dbReference type="SUPFAM" id="SSF47384">
    <property type="entry name" value="Homodimeric domain of signal transducing histidine kinase"/>
    <property type="match status" value="1"/>
</dbReference>
<evidence type="ECO:0000256" key="11">
    <source>
        <dbReference type="ARBA" id="ARBA00039567"/>
    </source>
</evidence>
<comment type="catalytic activity">
    <reaction evidence="1">
        <text>ATP + protein L-histidine = ADP + protein N-phospho-L-histidine.</text>
        <dbReference type="EC" id="2.7.13.3"/>
    </reaction>
</comment>
<dbReference type="InterPro" id="IPR003594">
    <property type="entry name" value="HATPase_dom"/>
</dbReference>
<gene>
    <name evidence="15" type="ORF">Ga0061068_101134</name>
</gene>
<dbReference type="InterPro" id="IPR013656">
    <property type="entry name" value="PAS_4"/>
</dbReference>
<dbReference type="NCBIfam" id="NF008293">
    <property type="entry name" value="PRK11073.1"/>
    <property type="match status" value="1"/>
</dbReference>
<evidence type="ECO:0000256" key="12">
    <source>
        <dbReference type="ARBA" id="ARBA00042313"/>
    </source>
</evidence>
<organism evidence="15 16">
    <name type="scientific">Tepidiphilus thermophilus</name>
    <dbReference type="NCBI Taxonomy" id="876478"/>
    <lineage>
        <taxon>Bacteria</taxon>
        <taxon>Pseudomonadati</taxon>
        <taxon>Pseudomonadota</taxon>
        <taxon>Hydrogenophilia</taxon>
        <taxon>Hydrogenophilales</taxon>
        <taxon>Hydrogenophilaceae</taxon>
        <taxon>Tepidiphilus</taxon>
    </lineage>
</organism>
<dbReference type="OrthoDB" id="5293352at2"/>
<keyword evidence="6" id="KW-0418">Kinase</keyword>
<dbReference type="InterPro" id="IPR003661">
    <property type="entry name" value="HisK_dim/P_dom"/>
</dbReference>
<evidence type="ECO:0000256" key="8">
    <source>
        <dbReference type="ARBA" id="ARBA00023012"/>
    </source>
</evidence>
<name>A0A0K6INP0_9PROT</name>
<evidence type="ECO:0000256" key="6">
    <source>
        <dbReference type="ARBA" id="ARBA00022777"/>
    </source>
</evidence>
<dbReference type="Pfam" id="PF02518">
    <property type="entry name" value="HATPase_c"/>
    <property type="match status" value="1"/>
</dbReference>
<dbReference type="EC" id="2.7.13.3" evidence="2"/>
<evidence type="ECO:0000313" key="16">
    <source>
        <dbReference type="Proteomes" id="UP000182108"/>
    </source>
</evidence>
<dbReference type="SUPFAM" id="SSF55874">
    <property type="entry name" value="ATPase domain of HSP90 chaperone/DNA topoisomerase II/histidine kinase"/>
    <property type="match status" value="1"/>
</dbReference>
<dbReference type="AlphaFoldDB" id="A0A0K6INP0"/>
<keyword evidence="7" id="KW-0067">ATP-binding</keyword>
<dbReference type="InterPro" id="IPR000014">
    <property type="entry name" value="PAS"/>
</dbReference>
<keyword evidence="5" id="KW-0547">Nucleotide-binding</keyword>
<dbReference type="RefSeq" id="WP_055422525.1">
    <property type="nucleotide sequence ID" value="NZ_CYHH01000001.1"/>
</dbReference>
<evidence type="ECO:0000256" key="2">
    <source>
        <dbReference type="ARBA" id="ARBA00012438"/>
    </source>
</evidence>
<evidence type="ECO:0000256" key="1">
    <source>
        <dbReference type="ARBA" id="ARBA00000085"/>
    </source>
</evidence>
<keyword evidence="8" id="KW-0902">Two-component regulatory system</keyword>
<feature type="domain" description="Histidine kinase" evidence="14">
    <location>
        <begin position="134"/>
        <end position="345"/>
    </location>
</feature>
<proteinExistence type="predicted"/>
<evidence type="ECO:0000256" key="3">
    <source>
        <dbReference type="ARBA" id="ARBA00022553"/>
    </source>
</evidence>
<evidence type="ECO:0000256" key="10">
    <source>
        <dbReference type="ARBA" id="ARBA00037696"/>
    </source>
</evidence>
<dbReference type="InterPro" id="IPR036097">
    <property type="entry name" value="HisK_dim/P_sf"/>
</dbReference>
<dbReference type="InterPro" id="IPR005467">
    <property type="entry name" value="His_kinase_dom"/>
</dbReference>
<keyword evidence="16" id="KW-1185">Reference proteome</keyword>
<keyword evidence="4" id="KW-0808">Transferase</keyword>
<dbReference type="CDD" id="cd00082">
    <property type="entry name" value="HisKA"/>
    <property type="match status" value="1"/>
</dbReference>
<dbReference type="PRINTS" id="PR00344">
    <property type="entry name" value="BCTRLSENSOR"/>
</dbReference>
<dbReference type="Gene3D" id="3.30.565.10">
    <property type="entry name" value="Histidine kinase-like ATPase, C-terminal domain"/>
    <property type="match status" value="1"/>
</dbReference>
<dbReference type="Gene3D" id="1.10.287.130">
    <property type="match status" value="1"/>
</dbReference>
<dbReference type="SUPFAM" id="SSF55785">
    <property type="entry name" value="PYP-like sensor domain (PAS domain)"/>
    <property type="match status" value="1"/>
</dbReference>
<dbReference type="SMART" id="SM00388">
    <property type="entry name" value="HisKA"/>
    <property type="match status" value="1"/>
</dbReference>
<evidence type="ECO:0000256" key="9">
    <source>
        <dbReference type="ARBA" id="ARBA00023231"/>
    </source>
</evidence>
<dbReference type="CDD" id="cd00130">
    <property type="entry name" value="PAS"/>
    <property type="match status" value="1"/>
</dbReference>
<dbReference type="GO" id="GO:0005524">
    <property type="term" value="F:ATP binding"/>
    <property type="evidence" value="ECO:0007669"/>
    <property type="project" value="UniProtKB-KW"/>
</dbReference>
<evidence type="ECO:0000256" key="13">
    <source>
        <dbReference type="ARBA" id="ARBA00043094"/>
    </source>
</evidence>
<dbReference type="InterPro" id="IPR036890">
    <property type="entry name" value="HATPase_C_sf"/>
</dbReference>
<dbReference type="Pfam" id="PF00512">
    <property type="entry name" value="HisKA"/>
    <property type="match status" value="1"/>
</dbReference>
<reference evidence="16" key="1">
    <citation type="submission" date="2015-08" db="EMBL/GenBank/DDBJ databases">
        <authorList>
            <person name="Babu N.S."/>
            <person name="Beckwith C.J."/>
            <person name="Beseler K.G."/>
            <person name="Brison A."/>
            <person name="Carone J.V."/>
            <person name="Caskin T.P."/>
            <person name="Diamond M."/>
            <person name="Durham M.E."/>
            <person name="Foxe J.M."/>
            <person name="Go M."/>
            <person name="Henderson B.A."/>
            <person name="Jones I.B."/>
            <person name="McGettigan J.A."/>
            <person name="Micheletti S.J."/>
            <person name="Nasrallah M.E."/>
            <person name="Ortiz D."/>
            <person name="Piller C.R."/>
            <person name="Privatt S.R."/>
            <person name="Schneider S.L."/>
            <person name="Sharp S."/>
            <person name="Smith T.C."/>
            <person name="Stanton J.D."/>
            <person name="Ullery H.E."/>
            <person name="Wilson R.J."/>
            <person name="Serrano M.G."/>
            <person name="Buck G."/>
            <person name="Lee V."/>
            <person name="Wang Y."/>
            <person name="Carvalho R."/>
            <person name="Voegtly L."/>
            <person name="Shi R."/>
            <person name="Duckworth R."/>
            <person name="Johnson A."/>
            <person name="Loviza R."/>
            <person name="Walstead R."/>
            <person name="Shah Z."/>
            <person name="Kiflezghi M."/>
            <person name="Wade K."/>
            <person name="Ball S.L."/>
            <person name="Bradley K.W."/>
            <person name="Asai D.J."/>
            <person name="Bowman C.A."/>
            <person name="Russell D.A."/>
            <person name="Pope W.H."/>
            <person name="Jacobs-Sera D."/>
            <person name="Hendrix R.W."/>
            <person name="Hatfull G.F."/>
        </authorList>
    </citation>
    <scope>NUCLEOTIDE SEQUENCE [LARGE SCALE GENOMIC DNA]</scope>
    <source>
        <strain evidence="16">JCM 19170</strain>
    </source>
</reference>
<evidence type="ECO:0000256" key="5">
    <source>
        <dbReference type="ARBA" id="ARBA00022741"/>
    </source>
</evidence>
<dbReference type="InterPro" id="IPR035965">
    <property type="entry name" value="PAS-like_dom_sf"/>
</dbReference>
<evidence type="ECO:0000256" key="4">
    <source>
        <dbReference type="ARBA" id="ARBA00022679"/>
    </source>
</evidence>
<comment type="function">
    <text evidence="10">Member of the two-component regulatory system NtrB/NtrC, which controls expression of the nitrogen-regulated (ntr) genes in response to nitrogen limitation. Under conditions of nitrogen limitation, NtrB autophosphorylates and transfers the phosphoryl group to NtrC. In the presence of nitrogen, acts as a phosphatase that dephosphorylates and inactivates NtrC.</text>
</comment>
<dbReference type="SMART" id="SM00387">
    <property type="entry name" value="HATPase_c"/>
    <property type="match status" value="1"/>
</dbReference>
<dbReference type="NCBIfam" id="TIGR00229">
    <property type="entry name" value="sensory_box"/>
    <property type="match status" value="1"/>
</dbReference>
<dbReference type="PROSITE" id="PS50109">
    <property type="entry name" value="HIS_KIN"/>
    <property type="match status" value="1"/>
</dbReference>
<protein>
    <recommendedName>
        <fullName evidence="11">Sensory histidine kinase/phosphatase NtrB</fullName>
        <ecNumber evidence="2">2.7.13.3</ecNumber>
    </recommendedName>
    <alternativeName>
        <fullName evidence="12">Nitrogen regulation protein NR(II)</fullName>
    </alternativeName>
    <alternativeName>
        <fullName evidence="13">Nitrogen regulator II</fullName>
    </alternativeName>
</protein>
<dbReference type="InterPro" id="IPR004358">
    <property type="entry name" value="Sig_transdc_His_kin-like_C"/>
</dbReference>
<evidence type="ECO:0000313" key="15">
    <source>
        <dbReference type="EMBL" id="CUB04937.1"/>
    </source>
</evidence>
<dbReference type="GO" id="GO:0000155">
    <property type="term" value="F:phosphorelay sensor kinase activity"/>
    <property type="evidence" value="ECO:0007669"/>
    <property type="project" value="InterPro"/>
</dbReference>
<dbReference type="Proteomes" id="UP000182108">
    <property type="component" value="Unassembled WGS sequence"/>
</dbReference>
<keyword evidence="3" id="KW-0597">Phosphoprotein</keyword>